<dbReference type="SUPFAM" id="SSF48452">
    <property type="entry name" value="TPR-like"/>
    <property type="match status" value="1"/>
</dbReference>
<keyword evidence="1" id="KW-0732">Signal</keyword>
<feature type="signal peptide" evidence="1">
    <location>
        <begin position="1"/>
        <end position="27"/>
    </location>
</feature>
<dbReference type="RefSeq" id="WP_014797829.1">
    <property type="nucleotide sequence ID" value="NC_018018.1"/>
</dbReference>
<evidence type="ECO:0000256" key="1">
    <source>
        <dbReference type="SAM" id="SignalP"/>
    </source>
</evidence>
<accession>I4AK95</accession>
<dbReference type="AlphaFoldDB" id="I4AK95"/>
<dbReference type="OrthoDB" id="1490653at2"/>
<dbReference type="eggNOG" id="COG0457">
    <property type="taxonomic scope" value="Bacteria"/>
</dbReference>
<name>I4AK95_BERLS</name>
<sequence length="460" mass="52140" precursor="true">MKKIQFNFKTILLLLAIFAFVVPSSFAQDDDKASQNEPNWPKGRNKGIAKEKYALLIDAVNNEQFEEATEPLNWILENAPNLHADVYVKAVKMYDGLAKKAKEDGRDSEVTVNQDKIAEMYQMRIKNGLAEDMNDIYRRFGRDAYFYWKDDATKTDTLYAHYKKTYEMDKDNFPRAQVIYYADAAGKVYEKEGMTLEEMSAIYEDLKTYVSSRIAKEETAEEKDKWKTYVLDKIDELELIYFPKDCNRISELFGEKLKATPNDTLLINRVVKLMADNGCTKEPLFLEAMQAFYKLTPTNAIANTIGQLHMQNGDTDKALTWIEKSLVGASEEDKAKGANTVLTLSKIAYKDGNYTKARSLSYKAAEMGSSSVAAEAYTFIGDLYMSTYKQCMQGSDIVQKRAVFLAAYDMYAKGGNATKMASAKGQFPTKEDVFSDSKYKVGQTLTVGCWINTTTTLRTK</sequence>
<evidence type="ECO:0008006" key="4">
    <source>
        <dbReference type="Google" id="ProtNLM"/>
    </source>
</evidence>
<gene>
    <name evidence="2" type="ordered locus">Fleli_1996</name>
</gene>
<protein>
    <recommendedName>
        <fullName evidence="4">Tetratricopeptide repeat protein</fullName>
    </recommendedName>
</protein>
<evidence type="ECO:0000313" key="3">
    <source>
        <dbReference type="Proteomes" id="UP000006054"/>
    </source>
</evidence>
<feature type="chain" id="PRO_5003685814" description="Tetratricopeptide repeat protein" evidence="1">
    <location>
        <begin position="28"/>
        <end position="460"/>
    </location>
</feature>
<proteinExistence type="predicted"/>
<dbReference type="InterPro" id="IPR011990">
    <property type="entry name" value="TPR-like_helical_dom_sf"/>
</dbReference>
<keyword evidence="3" id="KW-1185">Reference proteome</keyword>
<reference evidence="3" key="1">
    <citation type="submission" date="2012-06" db="EMBL/GenBank/DDBJ databases">
        <title>The complete genome of Flexibacter litoralis DSM 6794.</title>
        <authorList>
            <person name="Lucas S."/>
            <person name="Copeland A."/>
            <person name="Lapidus A."/>
            <person name="Glavina del Rio T."/>
            <person name="Dalin E."/>
            <person name="Tice H."/>
            <person name="Bruce D."/>
            <person name="Goodwin L."/>
            <person name="Pitluck S."/>
            <person name="Peters L."/>
            <person name="Ovchinnikova G."/>
            <person name="Lu M."/>
            <person name="Kyrpides N."/>
            <person name="Mavromatis K."/>
            <person name="Ivanova N."/>
            <person name="Brettin T."/>
            <person name="Detter J.C."/>
            <person name="Han C."/>
            <person name="Larimer F."/>
            <person name="Land M."/>
            <person name="Hauser L."/>
            <person name="Markowitz V."/>
            <person name="Cheng J.-F."/>
            <person name="Hugenholtz P."/>
            <person name="Woyke T."/>
            <person name="Wu D."/>
            <person name="Spring S."/>
            <person name="Lang E."/>
            <person name="Kopitz M."/>
            <person name="Brambilla E."/>
            <person name="Klenk H.-P."/>
            <person name="Eisen J.A."/>
        </authorList>
    </citation>
    <scope>NUCLEOTIDE SEQUENCE [LARGE SCALE GENOMIC DNA]</scope>
    <source>
        <strain evidence="3">ATCC 23117 / DSM 6794 / NBRC 15988 / NCIMB 1366 / Sio-4</strain>
    </source>
</reference>
<dbReference type="HOGENOM" id="CLU_623642_0_0_10"/>
<dbReference type="EMBL" id="CP003345">
    <property type="protein sequence ID" value="AFM04380.1"/>
    <property type="molecule type" value="Genomic_DNA"/>
</dbReference>
<evidence type="ECO:0000313" key="2">
    <source>
        <dbReference type="EMBL" id="AFM04380.1"/>
    </source>
</evidence>
<dbReference type="KEGG" id="fli:Fleli_1996"/>
<dbReference type="Gene3D" id="1.25.40.10">
    <property type="entry name" value="Tetratricopeptide repeat domain"/>
    <property type="match status" value="1"/>
</dbReference>
<dbReference type="Proteomes" id="UP000006054">
    <property type="component" value="Chromosome"/>
</dbReference>
<organism evidence="2 3">
    <name type="scientific">Bernardetia litoralis (strain ATCC 23117 / DSM 6794 / NBRC 15988 / NCIMB 1366 / Fx l1 / Sio-4)</name>
    <name type="common">Flexibacter litoralis</name>
    <dbReference type="NCBI Taxonomy" id="880071"/>
    <lineage>
        <taxon>Bacteria</taxon>
        <taxon>Pseudomonadati</taxon>
        <taxon>Bacteroidota</taxon>
        <taxon>Cytophagia</taxon>
        <taxon>Cytophagales</taxon>
        <taxon>Bernardetiaceae</taxon>
        <taxon>Bernardetia</taxon>
    </lineage>
</organism>
<dbReference type="STRING" id="880071.Fleli_1996"/>